<name>A0A8S1HGS0_9PELO</name>
<organism evidence="1 2">
    <name type="scientific">Caenorhabditis auriculariae</name>
    <dbReference type="NCBI Taxonomy" id="2777116"/>
    <lineage>
        <taxon>Eukaryota</taxon>
        <taxon>Metazoa</taxon>
        <taxon>Ecdysozoa</taxon>
        <taxon>Nematoda</taxon>
        <taxon>Chromadorea</taxon>
        <taxon>Rhabditida</taxon>
        <taxon>Rhabditina</taxon>
        <taxon>Rhabditomorpha</taxon>
        <taxon>Rhabditoidea</taxon>
        <taxon>Rhabditidae</taxon>
        <taxon>Peloderinae</taxon>
        <taxon>Caenorhabditis</taxon>
    </lineage>
</organism>
<evidence type="ECO:0000313" key="1">
    <source>
        <dbReference type="EMBL" id="CAD6193541.1"/>
    </source>
</evidence>
<dbReference type="Gene3D" id="2.60.40.10">
    <property type="entry name" value="Immunoglobulins"/>
    <property type="match status" value="1"/>
</dbReference>
<sequence length="337" mass="38734">MAVNTVIVKTFNANVTTENSVDSQPCNSFVLECVFTCDALLNVIWYFEKNKIEPTEDSRDQVEFFPLSAEVSTYKARLKRKNVSWGQDSGLYEVRIVTESGSCVASRRVSLYGLCPPKVVLGPRVVRNPKNHMMRLEFGVTNINENSIIIWYKNGAQIETGDYFIYLKKEIYRLNYYVGLLIKDMSHGVDHYRCVIRNKAGVVNVDFKIDSSDLVLYQLDKMVLKVDEKDDGEEFIELSLRFLSHSPNFTVSWFRQQANNPETRVNITDDTNYIIKNQKSTWSVYDSFLEFKSDLLYGDSNVACEIICEVKSMRGKTFEASMVLFQPPGRWGVVKID</sequence>
<dbReference type="AlphaFoldDB" id="A0A8S1HGS0"/>
<dbReference type="InterPro" id="IPR036179">
    <property type="entry name" value="Ig-like_dom_sf"/>
</dbReference>
<keyword evidence="2" id="KW-1185">Reference proteome</keyword>
<comment type="caution">
    <text evidence="1">The sequence shown here is derived from an EMBL/GenBank/DDBJ whole genome shotgun (WGS) entry which is preliminary data.</text>
</comment>
<protein>
    <recommendedName>
        <fullName evidence="3">Ig-like domain-containing protein</fullName>
    </recommendedName>
</protein>
<dbReference type="SUPFAM" id="SSF48726">
    <property type="entry name" value="Immunoglobulin"/>
    <property type="match status" value="2"/>
</dbReference>
<dbReference type="InterPro" id="IPR013783">
    <property type="entry name" value="Ig-like_fold"/>
</dbReference>
<dbReference type="EMBL" id="CAJGYM010000036">
    <property type="protein sequence ID" value="CAD6193541.1"/>
    <property type="molecule type" value="Genomic_DNA"/>
</dbReference>
<proteinExistence type="predicted"/>
<gene>
    <name evidence="1" type="ORF">CAUJ_LOCUS9460</name>
</gene>
<reference evidence="1" key="1">
    <citation type="submission" date="2020-10" db="EMBL/GenBank/DDBJ databases">
        <authorList>
            <person name="Kikuchi T."/>
        </authorList>
    </citation>
    <scope>NUCLEOTIDE SEQUENCE</scope>
    <source>
        <strain evidence="1">NKZ352</strain>
    </source>
</reference>
<evidence type="ECO:0008006" key="3">
    <source>
        <dbReference type="Google" id="ProtNLM"/>
    </source>
</evidence>
<dbReference type="Proteomes" id="UP000835052">
    <property type="component" value="Unassembled WGS sequence"/>
</dbReference>
<evidence type="ECO:0000313" key="2">
    <source>
        <dbReference type="Proteomes" id="UP000835052"/>
    </source>
</evidence>
<accession>A0A8S1HGS0</accession>